<dbReference type="KEGG" id="tnu:BD01_1661"/>
<accession>W8P6X6</accession>
<dbReference type="AlphaFoldDB" id="W8P6X6"/>
<protein>
    <submittedName>
        <fullName evidence="1">Uncharacterized protein</fullName>
    </submittedName>
</protein>
<evidence type="ECO:0000313" key="1">
    <source>
        <dbReference type="EMBL" id="AHL23265.1"/>
    </source>
</evidence>
<dbReference type="HOGENOM" id="CLU_3210941_0_0_2"/>
<evidence type="ECO:0000313" key="2">
    <source>
        <dbReference type="Proteomes" id="UP000019434"/>
    </source>
</evidence>
<name>W8P6X6_9EURY</name>
<sequence>MRYQKVDGFRFTLMIACGGKFLVLNSARRALTGGKHVQNWQVWK</sequence>
<organism evidence="1 2">
    <name type="scientific">Thermococcus nautili</name>
    <dbReference type="NCBI Taxonomy" id="195522"/>
    <lineage>
        <taxon>Archaea</taxon>
        <taxon>Methanobacteriati</taxon>
        <taxon>Methanobacteriota</taxon>
        <taxon>Thermococci</taxon>
        <taxon>Thermococcales</taxon>
        <taxon>Thermococcaceae</taxon>
        <taxon>Thermococcus</taxon>
    </lineage>
</organism>
<dbReference type="EMBL" id="CP007264">
    <property type="protein sequence ID" value="AHL23265.1"/>
    <property type="molecule type" value="Genomic_DNA"/>
</dbReference>
<dbReference type="Proteomes" id="UP000019434">
    <property type="component" value="Chromosome"/>
</dbReference>
<gene>
    <name evidence="1" type="ORF">BD01_1661</name>
</gene>
<keyword evidence="2" id="KW-1185">Reference proteome</keyword>
<reference evidence="1 2" key="1">
    <citation type="submission" date="2014-02" db="EMBL/GenBank/DDBJ databases">
        <title>Genome Sequence of an Hyperthermophilic Archaeon, Thermococcus nautili 30-1, producing viral vesicles.</title>
        <authorList>
            <person name="Oberto J."/>
            <person name="Gaudin M."/>
            <person name="Cossu M."/>
            <person name="Gorlas A."/>
            <person name="Slesarev A."/>
            <person name="Marguet E."/>
            <person name="Forterre P."/>
        </authorList>
    </citation>
    <scope>NUCLEOTIDE SEQUENCE [LARGE SCALE GENOMIC DNA]</scope>
    <source>
        <strain evidence="1 2">30-1</strain>
    </source>
</reference>
<proteinExistence type="predicted"/>